<dbReference type="EMBL" id="LAZR01070102">
    <property type="protein sequence ID" value="KKK45307.1"/>
    <property type="molecule type" value="Genomic_DNA"/>
</dbReference>
<protein>
    <submittedName>
        <fullName evidence="1">Uncharacterized protein</fullName>
    </submittedName>
</protein>
<name>A0A0F8VLT0_9ZZZZ</name>
<reference evidence="1" key="1">
    <citation type="journal article" date="2015" name="Nature">
        <title>Complex archaea that bridge the gap between prokaryotes and eukaryotes.</title>
        <authorList>
            <person name="Spang A."/>
            <person name="Saw J.H."/>
            <person name="Jorgensen S.L."/>
            <person name="Zaremba-Niedzwiedzka K."/>
            <person name="Martijn J."/>
            <person name="Lind A.E."/>
            <person name="van Eijk R."/>
            <person name="Schleper C."/>
            <person name="Guy L."/>
            <person name="Ettema T.J."/>
        </authorList>
    </citation>
    <scope>NUCLEOTIDE SEQUENCE</scope>
</reference>
<sequence length="185" mass="21058">MAKNISTITPLFPAMKYTLSGFTFTEGTIWFLYYSLFHPRDYTYEDCATSGGCHENDLESIQIVVEKDNTPFGRLRVFETLAHQSIYLYTLGDTAGGNFLKINGKVELEEDHPVVYVEALGYGIYGHKLISRIHLYLGGVVTYRVGEQAEVPESTKDENVLYELVPIYETLWQRRAKMGDGESFD</sequence>
<gene>
    <name evidence="1" type="ORF">LCGC14_3165780</name>
</gene>
<feature type="non-terminal residue" evidence="1">
    <location>
        <position position="185"/>
    </location>
</feature>
<comment type="caution">
    <text evidence="1">The sequence shown here is derived from an EMBL/GenBank/DDBJ whole genome shotgun (WGS) entry which is preliminary data.</text>
</comment>
<organism evidence="1">
    <name type="scientific">marine sediment metagenome</name>
    <dbReference type="NCBI Taxonomy" id="412755"/>
    <lineage>
        <taxon>unclassified sequences</taxon>
        <taxon>metagenomes</taxon>
        <taxon>ecological metagenomes</taxon>
    </lineage>
</organism>
<dbReference type="AlphaFoldDB" id="A0A0F8VLT0"/>
<evidence type="ECO:0000313" key="1">
    <source>
        <dbReference type="EMBL" id="KKK45307.1"/>
    </source>
</evidence>
<proteinExistence type="predicted"/>
<accession>A0A0F8VLT0</accession>